<dbReference type="RefSeq" id="WP_004750998.1">
    <property type="nucleotide sequence ID" value="NZ_MVIT01000073.1"/>
</dbReference>
<evidence type="ECO:0000313" key="1">
    <source>
        <dbReference type="EMBL" id="OOV40912.1"/>
    </source>
</evidence>
<organism evidence="1 2">
    <name type="scientific">Leptospira kirschneri serovar Pomona</name>
    <dbReference type="NCBI Taxonomy" id="561005"/>
    <lineage>
        <taxon>Bacteria</taxon>
        <taxon>Pseudomonadati</taxon>
        <taxon>Spirochaetota</taxon>
        <taxon>Spirochaetia</taxon>
        <taxon>Leptospirales</taxon>
        <taxon>Leptospiraceae</taxon>
        <taxon>Leptospira</taxon>
    </lineage>
</organism>
<accession>A0A1T1DJA1</accession>
<name>A0A1T1DJA1_9LEPT</name>
<dbReference type="EMBL" id="MVIT01000073">
    <property type="protein sequence ID" value="OOV40912.1"/>
    <property type="molecule type" value="Genomic_DNA"/>
</dbReference>
<dbReference type="AlphaFoldDB" id="A0A1T1DJA1"/>
<dbReference type="InterPro" id="IPR029060">
    <property type="entry name" value="PIN-like_dom_sf"/>
</dbReference>
<sequence length="139" mass="16135">MQNVALIDSGPIVALFNSKDKFHRSIYNFIKSYKGSLFSTWAVVTEVIYLLSFSIEVQSDFLEWIERGGIQILDLSLKDIGYIKNRMKKYSNLPMDLADASLMCIAEREKIEQIISIDKDFSIYKTLKGKFLRNLFKVY</sequence>
<comment type="caution">
    <text evidence="1">The sequence shown here is derived from an EMBL/GenBank/DDBJ whole genome shotgun (WGS) entry which is preliminary data.</text>
</comment>
<evidence type="ECO:0000313" key="2">
    <source>
        <dbReference type="Proteomes" id="UP000191008"/>
    </source>
</evidence>
<dbReference type="Proteomes" id="UP000191008">
    <property type="component" value="Unassembled WGS sequence"/>
</dbReference>
<proteinExistence type="predicted"/>
<gene>
    <name evidence="1" type="ORF">B1J93_14570</name>
</gene>
<protein>
    <submittedName>
        <fullName evidence="1">Pilus assembly protein</fullName>
    </submittedName>
</protein>
<reference evidence="1 2" key="1">
    <citation type="submission" date="2017-02" db="EMBL/GenBank/DDBJ databases">
        <title>Comparative genomic analysis of Brazilian Leptospira kirschneri strains of different serogroups.</title>
        <authorList>
            <person name="Moreno L.Z."/>
            <person name="Miraglia F."/>
            <person name="Kremer F.S."/>
            <person name="Eslabao M.R."/>
            <person name="Lilenbaum W."/>
            <person name="Dellagostin O.A."/>
            <person name="Moreno A.M."/>
        </authorList>
    </citation>
    <scope>NUCLEOTIDE SEQUENCE [LARGE SCALE GENOMIC DNA]</scope>
    <source>
        <strain evidence="1 2">M110/06</strain>
    </source>
</reference>
<dbReference type="SUPFAM" id="SSF88723">
    <property type="entry name" value="PIN domain-like"/>
    <property type="match status" value="1"/>
</dbReference>
<dbReference type="Gene3D" id="3.40.50.1010">
    <property type="entry name" value="5'-nuclease"/>
    <property type="match status" value="1"/>
</dbReference>